<dbReference type="AlphaFoldDB" id="A0AAP2DUZ4"/>
<feature type="chain" id="PRO_5043042650" description="DUF1579 domain-containing protein" evidence="1">
    <location>
        <begin position="23"/>
        <end position="204"/>
    </location>
</feature>
<proteinExistence type="predicted"/>
<reference evidence="2 3" key="1">
    <citation type="submission" date="2021-05" db="EMBL/GenBank/DDBJ databases">
        <title>A Polyphasic approach of four new species of the genus Ohtaekwangia: Ohtaekwangia histidinii sp. nov., Ohtaekwangia cretensis sp. nov., Ohtaekwangia indiensis sp. nov., Ohtaekwangia reichenbachii sp. nov. from diverse environment.</title>
        <authorList>
            <person name="Octaviana S."/>
        </authorList>
    </citation>
    <scope>NUCLEOTIDE SEQUENCE [LARGE SCALE GENOMIC DNA]</scope>
    <source>
        <strain evidence="2 3">PWU4</strain>
    </source>
</reference>
<gene>
    <name evidence="2" type="ORF">KK083_31555</name>
</gene>
<name>A0AAP2DUZ4_9BACT</name>
<comment type="caution">
    <text evidence="2">The sequence shown here is derived from an EMBL/GenBank/DDBJ whole genome shotgun (WGS) entry which is preliminary data.</text>
</comment>
<dbReference type="Proteomes" id="UP001319200">
    <property type="component" value="Unassembled WGS sequence"/>
</dbReference>
<sequence>MKINILKTAFVMLTVASASVSAQSIITHEKMTNAVIGKNGKLEITPSKTSSARDFDYLAGKWAMENKKLKTRLNNCTEWIEFESTSENLGTILNGIGNMDFYRTSFDGQPFEGMTIRLFDPKTRLWSLYWVASNVGIMDPPVVGSFEGNVGLFYCHDTFQGKPVITVFKWDKTDPENPVWSQAYSPDNGKTWEWNYTNVSHRVK</sequence>
<evidence type="ECO:0008006" key="4">
    <source>
        <dbReference type="Google" id="ProtNLM"/>
    </source>
</evidence>
<dbReference type="RefSeq" id="WP_254170156.1">
    <property type="nucleotide sequence ID" value="NZ_JAHESF010000074.1"/>
</dbReference>
<dbReference type="EMBL" id="JAHESF010000074">
    <property type="protein sequence ID" value="MBT1701472.1"/>
    <property type="molecule type" value="Genomic_DNA"/>
</dbReference>
<keyword evidence="3" id="KW-1185">Reference proteome</keyword>
<feature type="signal peptide" evidence="1">
    <location>
        <begin position="1"/>
        <end position="22"/>
    </location>
</feature>
<evidence type="ECO:0000313" key="2">
    <source>
        <dbReference type="EMBL" id="MBT1701472.1"/>
    </source>
</evidence>
<organism evidence="2 3">
    <name type="scientific">Chryseosolibacter histidini</name>
    <dbReference type="NCBI Taxonomy" id="2782349"/>
    <lineage>
        <taxon>Bacteria</taxon>
        <taxon>Pseudomonadati</taxon>
        <taxon>Bacteroidota</taxon>
        <taxon>Cytophagia</taxon>
        <taxon>Cytophagales</taxon>
        <taxon>Chryseotaleaceae</taxon>
        <taxon>Chryseosolibacter</taxon>
    </lineage>
</organism>
<keyword evidence="1" id="KW-0732">Signal</keyword>
<protein>
    <recommendedName>
        <fullName evidence="4">DUF1579 domain-containing protein</fullName>
    </recommendedName>
</protein>
<evidence type="ECO:0000313" key="3">
    <source>
        <dbReference type="Proteomes" id="UP001319200"/>
    </source>
</evidence>
<evidence type="ECO:0000256" key="1">
    <source>
        <dbReference type="SAM" id="SignalP"/>
    </source>
</evidence>
<accession>A0AAP2DUZ4</accession>